<dbReference type="PANTHER" id="PTHR46765:SF1">
    <property type="entry name" value="P-LOOP CONTAINING NUCLEOSIDE TRIPHOSPHATE HYDROLASES SUPERFAMILY PROTEIN"/>
    <property type="match status" value="1"/>
</dbReference>
<feature type="compositionally biased region" description="Polar residues" evidence="3">
    <location>
        <begin position="513"/>
        <end position="525"/>
    </location>
</feature>
<dbReference type="InterPro" id="IPR053016">
    <property type="entry name" value="CTF18-RFC_complex"/>
</dbReference>
<evidence type="ECO:0000256" key="1">
    <source>
        <dbReference type="ARBA" id="ARBA00004123"/>
    </source>
</evidence>
<dbReference type="AlphaFoldDB" id="A0A7J7LEM1"/>
<protein>
    <submittedName>
        <fullName evidence="4">Uncharacterized protein</fullName>
    </submittedName>
</protein>
<evidence type="ECO:0000256" key="3">
    <source>
        <dbReference type="SAM" id="MobiDB-lite"/>
    </source>
</evidence>
<dbReference type="GO" id="GO:0005634">
    <property type="term" value="C:nucleus"/>
    <property type="evidence" value="ECO:0007669"/>
    <property type="project" value="UniProtKB-SubCell"/>
</dbReference>
<evidence type="ECO:0000256" key="2">
    <source>
        <dbReference type="ARBA" id="ARBA00023242"/>
    </source>
</evidence>
<evidence type="ECO:0000313" key="5">
    <source>
        <dbReference type="Proteomes" id="UP000541444"/>
    </source>
</evidence>
<comment type="subcellular location">
    <subcellularLocation>
        <location evidence="1">Nucleus</location>
    </subcellularLocation>
</comment>
<dbReference type="Gene3D" id="1.10.8.60">
    <property type="match status" value="2"/>
</dbReference>
<reference evidence="4 5" key="1">
    <citation type="journal article" date="2020" name="IScience">
        <title>Genome Sequencing of the Endangered Kingdonia uniflora (Circaeasteraceae, Ranunculales) Reveals Potential Mechanisms of Evolutionary Specialization.</title>
        <authorList>
            <person name="Sun Y."/>
            <person name="Deng T."/>
            <person name="Zhang A."/>
            <person name="Moore M.J."/>
            <person name="Landis J.B."/>
            <person name="Lin N."/>
            <person name="Zhang H."/>
            <person name="Zhang X."/>
            <person name="Huang J."/>
            <person name="Zhang X."/>
            <person name="Sun H."/>
            <person name="Wang H."/>
        </authorList>
    </citation>
    <scope>NUCLEOTIDE SEQUENCE [LARGE SCALE GENOMIC DNA]</scope>
    <source>
        <strain evidence="4">TB1705</strain>
        <tissue evidence="4">Leaf</tissue>
    </source>
</reference>
<dbReference type="Proteomes" id="UP000541444">
    <property type="component" value="Unassembled WGS sequence"/>
</dbReference>
<comment type="caution">
    <text evidence="4">The sequence shown here is derived from an EMBL/GenBank/DDBJ whole genome shotgun (WGS) entry which is preliminary data.</text>
</comment>
<feature type="region of interest" description="Disordered" evidence="3">
    <location>
        <begin position="44"/>
        <end position="64"/>
    </location>
</feature>
<dbReference type="InterPro" id="IPR027417">
    <property type="entry name" value="P-loop_NTPase"/>
</dbReference>
<accession>A0A7J7LEM1</accession>
<keyword evidence="2" id="KW-0539">Nucleus</keyword>
<sequence length="658" mass="74537">MNSVMADAKPKCLVIDEIDGSLGEGKGAVEAILKMIDSEKKYEAGKRSAMQEEQSGKGSSKKRRKNASLCRPVICICNDLYAPALRPLRQVAKVHVFLQPTVSRVVNRLKYICNKEGFRTKSAGLTALAEYTGELNLSMFYGLLDSMEVAMSVLEGMNGCDIKSIFIKMLLQAVQGYEISKEPYLLMLMMLIAHRENQLSNIRKCDIRSCLNTLQFLNKKKEILNVLEISSQVIGRKDVSRSVFDVWKEVFQKRKVKRERKAIDSRSLMSREFDSLQSLISNCGEYELTMDGIHENVLQLSYHDPMMQKTVECLNIFGVSDYLHKHIMRTQQMSLLAYQPSTAIAIHRLVAQIEKPTIEWPKSFQKYRMTLTEKKDLLKCWQNKISPSVSRHLTTECFVEDAISPLLHILSPPTLRPVALHLQSERENDDLSQLVDTMLSYTITYKNSILELPASTLRYEAYADTSTLVFDPPINEFINFKGYNSGLFGLSLAMKQVVLHKVERQKILRESITKPSHSSNGSNMNAHDFSGTERNTTFSAKTATVTAYANNSIQYTKDNSHPGQQKTNTVVEVLALESNKSSTVNGKLKSHDVPKKRSGGSSCFFDRFRKSGETSSQNRENVKKSATLERDSRPLLFKYNEGFTNAVKRPVRIRDLLL</sequence>
<dbReference type="Gene3D" id="3.40.50.300">
    <property type="entry name" value="P-loop containing nucleotide triphosphate hydrolases"/>
    <property type="match status" value="1"/>
</dbReference>
<dbReference type="SUPFAM" id="SSF52540">
    <property type="entry name" value="P-loop containing nucleoside triphosphate hydrolases"/>
    <property type="match status" value="1"/>
</dbReference>
<dbReference type="EMBL" id="JACGCM010002332">
    <property type="protein sequence ID" value="KAF6141075.1"/>
    <property type="molecule type" value="Genomic_DNA"/>
</dbReference>
<dbReference type="OrthoDB" id="2195431at2759"/>
<proteinExistence type="predicted"/>
<feature type="region of interest" description="Disordered" evidence="3">
    <location>
        <begin position="510"/>
        <end position="534"/>
    </location>
</feature>
<gene>
    <name evidence="4" type="ORF">GIB67_006520</name>
</gene>
<organism evidence="4 5">
    <name type="scientific">Kingdonia uniflora</name>
    <dbReference type="NCBI Taxonomy" id="39325"/>
    <lineage>
        <taxon>Eukaryota</taxon>
        <taxon>Viridiplantae</taxon>
        <taxon>Streptophyta</taxon>
        <taxon>Embryophyta</taxon>
        <taxon>Tracheophyta</taxon>
        <taxon>Spermatophyta</taxon>
        <taxon>Magnoliopsida</taxon>
        <taxon>Ranunculales</taxon>
        <taxon>Circaeasteraceae</taxon>
        <taxon>Kingdonia</taxon>
    </lineage>
</organism>
<name>A0A7J7LEM1_9MAGN</name>
<keyword evidence="5" id="KW-1185">Reference proteome</keyword>
<evidence type="ECO:0000313" key="4">
    <source>
        <dbReference type="EMBL" id="KAF6141075.1"/>
    </source>
</evidence>
<dbReference type="PANTHER" id="PTHR46765">
    <property type="entry name" value="P-LOOP CONTAINING NUCLEOSIDE TRIPHOSPHATE HYDROLASES SUPERFAMILY PROTEIN"/>
    <property type="match status" value="1"/>
</dbReference>